<organism evidence="3 4">
    <name type="scientific">Aedes albopictus</name>
    <name type="common">Asian tiger mosquito</name>
    <name type="synonym">Stegomyia albopicta</name>
    <dbReference type="NCBI Taxonomy" id="7160"/>
    <lineage>
        <taxon>Eukaryota</taxon>
        <taxon>Metazoa</taxon>
        <taxon>Ecdysozoa</taxon>
        <taxon>Arthropoda</taxon>
        <taxon>Hexapoda</taxon>
        <taxon>Insecta</taxon>
        <taxon>Pterygota</taxon>
        <taxon>Neoptera</taxon>
        <taxon>Endopterygota</taxon>
        <taxon>Diptera</taxon>
        <taxon>Nematocera</taxon>
        <taxon>Culicoidea</taxon>
        <taxon>Culicidae</taxon>
        <taxon>Culicinae</taxon>
        <taxon>Aedini</taxon>
        <taxon>Aedes</taxon>
        <taxon>Stegomyia</taxon>
    </lineage>
</organism>
<dbReference type="GeneID" id="109403026"/>
<accession>A0ABM1Y0L1</accession>
<evidence type="ECO:0000313" key="4">
    <source>
        <dbReference type="Proteomes" id="UP000069940"/>
    </source>
</evidence>
<protein>
    <recommendedName>
        <fullName evidence="2">DUF4806 domain-containing protein</fullName>
    </recommendedName>
</protein>
<dbReference type="RefSeq" id="XP_062705414.1">
    <property type="nucleotide sequence ID" value="XM_062849430.1"/>
</dbReference>
<feature type="region of interest" description="Disordered" evidence="1">
    <location>
        <begin position="136"/>
        <end position="158"/>
    </location>
</feature>
<evidence type="ECO:0000259" key="2">
    <source>
        <dbReference type="Pfam" id="PF16064"/>
    </source>
</evidence>
<reference evidence="4" key="1">
    <citation type="journal article" date="2015" name="Proc. Natl. Acad. Sci. U.S.A.">
        <title>Genome sequence of the Asian Tiger mosquito, Aedes albopictus, reveals insights into its biology, genetics, and evolution.</title>
        <authorList>
            <person name="Chen X.G."/>
            <person name="Jiang X."/>
            <person name="Gu J."/>
            <person name="Xu M."/>
            <person name="Wu Y."/>
            <person name="Deng Y."/>
            <person name="Zhang C."/>
            <person name="Bonizzoni M."/>
            <person name="Dermauw W."/>
            <person name="Vontas J."/>
            <person name="Armbruster P."/>
            <person name="Huang X."/>
            <person name="Yang Y."/>
            <person name="Zhang H."/>
            <person name="He W."/>
            <person name="Peng H."/>
            <person name="Liu Y."/>
            <person name="Wu K."/>
            <person name="Chen J."/>
            <person name="Lirakis M."/>
            <person name="Topalis P."/>
            <person name="Van Leeuwen T."/>
            <person name="Hall A.B."/>
            <person name="Jiang X."/>
            <person name="Thorpe C."/>
            <person name="Mueller R.L."/>
            <person name="Sun C."/>
            <person name="Waterhouse R.M."/>
            <person name="Yan G."/>
            <person name="Tu Z.J."/>
            <person name="Fang X."/>
            <person name="James A.A."/>
        </authorList>
    </citation>
    <scope>NUCLEOTIDE SEQUENCE [LARGE SCALE GENOMIC DNA]</scope>
    <source>
        <strain evidence="4">Foshan</strain>
    </source>
</reference>
<dbReference type="Proteomes" id="UP000069940">
    <property type="component" value="Unassembled WGS sequence"/>
</dbReference>
<reference evidence="3" key="2">
    <citation type="submission" date="2025-05" db="UniProtKB">
        <authorList>
            <consortium name="EnsemblMetazoa"/>
        </authorList>
    </citation>
    <scope>IDENTIFICATION</scope>
    <source>
        <strain evidence="3">Foshan</strain>
    </source>
</reference>
<dbReference type="Pfam" id="PF16064">
    <property type="entry name" value="DUF4806"/>
    <property type="match status" value="1"/>
</dbReference>
<feature type="compositionally biased region" description="Low complexity" evidence="1">
    <location>
        <begin position="147"/>
        <end position="158"/>
    </location>
</feature>
<keyword evidence="4" id="KW-1185">Reference proteome</keyword>
<dbReference type="InterPro" id="IPR032071">
    <property type="entry name" value="DUF4806"/>
</dbReference>
<evidence type="ECO:0000256" key="1">
    <source>
        <dbReference type="SAM" id="MobiDB-lite"/>
    </source>
</evidence>
<sequence length="456" mass="51056">MFGVVQFLENGRLQVLAVPMSWMKGGFLMWPKAIGNDKIEKMRMDGTAFHGSTKSIPAMITRKFRNFRSAEAAVEELSRKDVSDFEGKKKMLKTAKRKKPVAKLADLNDLCAAIIEKQQPVSGSASSNISAIKVPSQQAQDFKRPQASTSASTSFTSSVAPEAPPVVIEIDPVLLNTQSMNRSDVVQYQTFPEASHFEGESLTATNLSDHKLYDAHAINQSSVLFEEQPERDTVGPLNETVTDIDALIRQAVFDSVNEVVPVAIDSYLGKAIEKAVEQAVSKVVERAVDQAVAKAVDKCFESNFARLAAMFEVMDKDKTKSSSTNDEVMIEKRTLIDSEEDVDQLNIDLRDDVLQSKFLEYFSRIIVPNSFAGKGDNACYIIADCLFTRQFWNKFTWTGVNRGEKCKRGFREFGNVTELILSIECKLEILRTQEKIWRNFAKLVYSGTPKREQRAK</sequence>
<evidence type="ECO:0000313" key="3">
    <source>
        <dbReference type="EnsemblMetazoa" id="AALFPA23_004586.P5624"/>
    </source>
</evidence>
<proteinExistence type="predicted"/>
<feature type="domain" description="DUF4806" evidence="2">
    <location>
        <begin position="336"/>
        <end position="422"/>
    </location>
</feature>
<name>A0ABM1Y0L1_AEDAL</name>
<dbReference type="EnsemblMetazoa" id="AALFPA23_004586.R5624">
    <property type="protein sequence ID" value="AALFPA23_004586.P5624"/>
    <property type="gene ID" value="AALFPA23_004586"/>
</dbReference>